<dbReference type="Gene3D" id="3.30.420.10">
    <property type="entry name" value="Ribonuclease H-like superfamily/Ribonuclease H"/>
    <property type="match status" value="1"/>
</dbReference>
<dbReference type="Pfam" id="PF07943">
    <property type="entry name" value="PBP5_C"/>
    <property type="match status" value="1"/>
</dbReference>
<dbReference type="PRINTS" id="PR00725">
    <property type="entry name" value="DADACBPTASE1"/>
</dbReference>
<dbReference type="GO" id="GO:0015074">
    <property type="term" value="P:DNA integration"/>
    <property type="evidence" value="ECO:0007669"/>
    <property type="project" value="InterPro"/>
</dbReference>
<evidence type="ECO:0000256" key="10">
    <source>
        <dbReference type="ARBA" id="ARBA00022984"/>
    </source>
</evidence>
<dbReference type="GO" id="GO:0008360">
    <property type="term" value="P:regulation of cell shape"/>
    <property type="evidence" value="ECO:0007669"/>
    <property type="project" value="UniProtKB-KW"/>
</dbReference>
<evidence type="ECO:0000259" key="13">
    <source>
        <dbReference type="PROSITE" id="PS50994"/>
    </source>
</evidence>
<dbReference type="OrthoDB" id="6415161at2759"/>
<organism evidence="14 15">
    <name type="scientific">Trichonephila clavata</name>
    <name type="common">Joro spider</name>
    <name type="synonym">Nephila clavata</name>
    <dbReference type="NCBI Taxonomy" id="2740835"/>
    <lineage>
        <taxon>Eukaryota</taxon>
        <taxon>Metazoa</taxon>
        <taxon>Ecdysozoa</taxon>
        <taxon>Arthropoda</taxon>
        <taxon>Chelicerata</taxon>
        <taxon>Arachnida</taxon>
        <taxon>Araneae</taxon>
        <taxon>Araneomorphae</taxon>
        <taxon>Entelegynae</taxon>
        <taxon>Araneoidea</taxon>
        <taxon>Nephilidae</taxon>
        <taxon>Trichonephila</taxon>
    </lineage>
</organism>
<dbReference type="Pfam" id="PF00768">
    <property type="entry name" value="Peptidase_S11"/>
    <property type="match status" value="1"/>
</dbReference>
<keyword evidence="5 14" id="KW-0121">Carboxypeptidase</keyword>
<keyword evidence="7" id="KW-0732">Signal</keyword>
<dbReference type="SUPFAM" id="SSF56601">
    <property type="entry name" value="beta-lactamase/transpeptidase-like"/>
    <property type="match status" value="1"/>
</dbReference>
<evidence type="ECO:0000313" key="15">
    <source>
        <dbReference type="Proteomes" id="UP000887116"/>
    </source>
</evidence>
<dbReference type="NCBIfam" id="NF033542">
    <property type="entry name" value="transpos_IS110"/>
    <property type="match status" value="1"/>
</dbReference>
<comment type="similarity">
    <text evidence="3">Belongs to the peptidase S11 family.</text>
</comment>
<dbReference type="SMART" id="SM00936">
    <property type="entry name" value="PBP5_C"/>
    <property type="match status" value="1"/>
</dbReference>
<dbReference type="GO" id="GO:0004803">
    <property type="term" value="F:transposase activity"/>
    <property type="evidence" value="ECO:0007669"/>
    <property type="project" value="InterPro"/>
</dbReference>
<dbReference type="PROSITE" id="PS50994">
    <property type="entry name" value="INTEGRASE"/>
    <property type="match status" value="1"/>
</dbReference>
<dbReference type="InterPro" id="IPR036397">
    <property type="entry name" value="RNaseH_sf"/>
</dbReference>
<dbReference type="GO" id="GO:0009002">
    <property type="term" value="F:serine-type D-Ala-D-Ala carboxypeptidase activity"/>
    <property type="evidence" value="ECO:0007669"/>
    <property type="project" value="UniProtKB-EC"/>
</dbReference>
<dbReference type="GO" id="GO:0003677">
    <property type="term" value="F:DNA binding"/>
    <property type="evidence" value="ECO:0007669"/>
    <property type="project" value="InterPro"/>
</dbReference>
<dbReference type="InterPro" id="IPR018044">
    <property type="entry name" value="Peptidase_S11"/>
</dbReference>
<dbReference type="InterPro" id="IPR012338">
    <property type="entry name" value="Beta-lactam/transpept-like"/>
</dbReference>
<dbReference type="InterPro" id="IPR002525">
    <property type="entry name" value="Transp_IS110-like_N"/>
</dbReference>
<dbReference type="EMBL" id="BMAO01015457">
    <property type="protein sequence ID" value="GFR01823.1"/>
    <property type="molecule type" value="Genomic_DNA"/>
</dbReference>
<keyword evidence="10" id="KW-0573">Peptidoglycan synthesis</keyword>
<proteinExistence type="inferred from homology"/>
<dbReference type="Pfam" id="PF02371">
    <property type="entry name" value="Transposase_20"/>
    <property type="match status" value="1"/>
</dbReference>
<accession>A0A8X6IVE1</accession>
<gene>
    <name evidence="14" type="primary">dacF</name>
    <name evidence="14" type="ORF">TNCT_733231</name>
</gene>
<evidence type="ECO:0000256" key="7">
    <source>
        <dbReference type="ARBA" id="ARBA00022729"/>
    </source>
</evidence>
<dbReference type="AlphaFoldDB" id="A0A8X6IVE1"/>
<evidence type="ECO:0000256" key="2">
    <source>
        <dbReference type="ARBA" id="ARBA00004752"/>
    </source>
</evidence>
<reference evidence="14" key="1">
    <citation type="submission" date="2020-07" db="EMBL/GenBank/DDBJ databases">
        <title>Multicomponent nature underlies the extraordinary mechanical properties of spider dragline silk.</title>
        <authorList>
            <person name="Kono N."/>
            <person name="Nakamura H."/>
            <person name="Mori M."/>
            <person name="Yoshida Y."/>
            <person name="Ohtoshi R."/>
            <person name="Malay A.D."/>
            <person name="Moran D.A.P."/>
            <person name="Tomita M."/>
            <person name="Numata K."/>
            <person name="Arakawa K."/>
        </authorList>
    </citation>
    <scope>NUCLEOTIDE SEQUENCE</scope>
</reference>
<dbReference type="Proteomes" id="UP000887116">
    <property type="component" value="Unassembled WGS sequence"/>
</dbReference>
<evidence type="ECO:0000256" key="9">
    <source>
        <dbReference type="ARBA" id="ARBA00022960"/>
    </source>
</evidence>
<dbReference type="Gene3D" id="3.40.710.10">
    <property type="entry name" value="DD-peptidase/beta-lactamase superfamily"/>
    <property type="match status" value="1"/>
</dbReference>
<dbReference type="PANTHER" id="PTHR33055:SF3">
    <property type="entry name" value="PUTATIVE TRANSPOSASE FOR IS117-RELATED"/>
    <property type="match status" value="1"/>
</dbReference>
<evidence type="ECO:0000256" key="8">
    <source>
        <dbReference type="ARBA" id="ARBA00022801"/>
    </source>
</evidence>
<comment type="caution">
    <text evidence="14">The sequence shown here is derived from an EMBL/GenBank/DDBJ whole genome shotgun (WGS) entry which is preliminary data.</text>
</comment>
<dbReference type="EC" id="3.4.16.4" evidence="4"/>
<evidence type="ECO:0000256" key="4">
    <source>
        <dbReference type="ARBA" id="ARBA00012448"/>
    </source>
</evidence>
<dbReference type="PANTHER" id="PTHR33055">
    <property type="entry name" value="TRANSPOSASE FOR INSERTION SEQUENCE ELEMENT IS1111A"/>
    <property type="match status" value="1"/>
</dbReference>
<dbReference type="InterPro" id="IPR037167">
    <property type="entry name" value="Peptidase_S11_C_sf"/>
</dbReference>
<dbReference type="Pfam" id="PF13551">
    <property type="entry name" value="HTH_29"/>
    <property type="match status" value="1"/>
</dbReference>
<keyword evidence="6" id="KW-0645">Protease</keyword>
<evidence type="ECO:0000256" key="12">
    <source>
        <dbReference type="ARBA" id="ARBA00034000"/>
    </source>
</evidence>
<dbReference type="InterPro" id="IPR012907">
    <property type="entry name" value="Peptidase_S11_C"/>
</dbReference>
<dbReference type="SUPFAM" id="SSF46689">
    <property type="entry name" value="Homeodomain-like"/>
    <property type="match status" value="1"/>
</dbReference>
<name>A0A8X6IVE1_TRICU</name>
<dbReference type="Pfam" id="PF13683">
    <property type="entry name" value="rve_3"/>
    <property type="match status" value="1"/>
</dbReference>
<dbReference type="GO" id="GO:0071555">
    <property type="term" value="P:cell wall organization"/>
    <property type="evidence" value="ECO:0007669"/>
    <property type="project" value="UniProtKB-KW"/>
</dbReference>
<protein>
    <recommendedName>
        <fullName evidence="4">serine-type D-Ala-D-Ala carboxypeptidase</fullName>
        <ecNumber evidence="4">3.4.16.4</ecNumber>
    </recommendedName>
</protein>
<keyword evidence="8" id="KW-0378">Hydrolase</keyword>
<dbReference type="GO" id="GO:0006313">
    <property type="term" value="P:DNA transposition"/>
    <property type="evidence" value="ECO:0007669"/>
    <property type="project" value="InterPro"/>
</dbReference>
<evidence type="ECO:0000256" key="6">
    <source>
        <dbReference type="ARBA" id="ARBA00022670"/>
    </source>
</evidence>
<dbReference type="SUPFAM" id="SSF53098">
    <property type="entry name" value="Ribonuclease H-like"/>
    <property type="match status" value="1"/>
</dbReference>
<evidence type="ECO:0000256" key="11">
    <source>
        <dbReference type="ARBA" id="ARBA00023316"/>
    </source>
</evidence>
<dbReference type="GO" id="GO:0006508">
    <property type="term" value="P:proteolysis"/>
    <property type="evidence" value="ECO:0007669"/>
    <property type="project" value="UniProtKB-KW"/>
</dbReference>
<evidence type="ECO:0000256" key="3">
    <source>
        <dbReference type="ARBA" id="ARBA00007164"/>
    </source>
</evidence>
<comment type="catalytic activity">
    <reaction evidence="12">
        <text>Preferential cleavage: (Ac)2-L-Lys-D-Ala-|-D-Ala. Also transpeptidation of peptidyl-alanyl moieties that are N-acyl substituents of D-alanine.</text>
        <dbReference type="EC" id="3.4.16.4"/>
    </reaction>
</comment>
<dbReference type="InterPro" id="IPR047650">
    <property type="entry name" value="Transpos_IS110"/>
</dbReference>
<evidence type="ECO:0000313" key="14">
    <source>
        <dbReference type="EMBL" id="GFR01823.1"/>
    </source>
</evidence>
<keyword evidence="11" id="KW-0961">Cell wall biogenesis/degradation</keyword>
<sequence length="954" mass="108115">MSTTQEKILKPKLGLLELAKQLGNVSQACKVMGYSRDTFYRFKELYETGGEEALQEISKSKPLYANRVSEDIEKAVIEIAIEFPAYGQERAANELKKRGILISASGIRSVWQRNDLENFKKRLKALEAKVAQDGIILTEEQITALEKAKEEKEAHGEIETEHPGYLGSQDSYYVGNIKAADLLNDRVIPSFDEQKVSLLRILTDRGTEYCGRPENHAYQLYLGVENIDHSRTKARSPQTNGICERFHRTMQDECYNIIFRKKIYTSLAELQLDVDHWVHSYNRSRPHSDVSLKETFISIVDEKGKIVKEEVVASESDAIAKCLLDQDKRYEVIGIESGQLSISMCKELRSFGLPVVCVDARHMAAALSARINKNDKNDARGIAQMMRVGLYKEVLVKSDESCQIKVALGSRRQLICSKQQIVGTIRGLLKIHGIKLGKRSKFETFALRIQETINNVDEISRSSIEALLHSLKTIEESIRKLDKILSEQGRKDEDCKLLTTVPGVGVIVAMTYKAAIDDPYRFETSYTVGAYMGLSPRQYASGEVDRHGSISKMGPMECRSMLYEAAQVLLTISRKNFKLRSWGLKLAKKKGMKKAIVAVARKLAVIMHRITKAKQALVLDLASDSFIFDHNSDEKMAPSSMSKLMTLYIAFDYLKVGIIHMEDKFRVSRKAWERRGSSMFLKEGQSVTVRELLEGITIVSGNDACITLAEGIAGSEENFVAEMNEVAQNLNLSDSHFVNSSGWPDEDHFMNAKDLAMLAKRIFTDFPEYYDLFSEQYLTYNEIVQKNKNLLLFHDIGVDGLKTGYTNAGGYGIVASAKRNDRRIFAVVNGLNTEKERIEEAKRLIQYSLNHFNTKKIFVKDSVVEEVNVLYGKDRKVPITVANDVTITYNRKLHDQIKVRIEYKDMIPAPIKKGQEVGKVFVEIPDIEQQTIPLYAANDVQELNFVEKFFRMLF</sequence>
<dbReference type="InterPro" id="IPR001584">
    <property type="entry name" value="Integrase_cat-core"/>
</dbReference>
<comment type="subcellular location">
    <subcellularLocation>
        <location evidence="1">Nucleus</location>
    </subcellularLocation>
</comment>
<dbReference type="Pfam" id="PF01548">
    <property type="entry name" value="DEDD_Tnp_IS110"/>
    <property type="match status" value="1"/>
</dbReference>
<dbReference type="InterPro" id="IPR003346">
    <property type="entry name" value="Transposase_20"/>
</dbReference>
<keyword evidence="15" id="KW-1185">Reference proteome</keyword>
<keyword evidence="9" id="KW-0133">Cell shape</keyword>
<dbReference type="InterPro" id="IPR009057">
    <property type="entry name" value="Homeodomain-like_sf"/>
</dbReference>
<dbReference type="InterPro" id="IPR012337">
    <property type="entry name" value="RNaseH-like_sf"/>
</dbReference>
<evidence type="ECO:0000256" key="5">
    <source>
        <dbReference type="ARBA" id="ARBA00022645"/>
    </source>
</evidence>
<dbReference type="InterPro" id="IPR001967">
    <property type="entry name" value="Peptidase_S11_N"/>
</dbReference>
<dbReference type="GO" id="GO:0005634">
    <property type="term" value="C:nucleus"/>
    <property type="evidence" value="ECO:0007669"/>
    <property type="project" value="UniProtKB-SubCell"/>
</dbReference>
<evidence type="ECO:0000256" key="1">
    <source>
        <dbReference type="ARBA" id="ARBA00004123"/>
    </source>
</evidence>
<feature type="domain" description="Integrase catalytic" evidence="13">
    <location>
        <begin position="201"/>
        <end position="302"/>
    </location>
</feature>
<dbReference type="Gene3D" id="2.60.410.10">
    <property type="entry name" value="D-Ala-D-Ala carboxypeptidase, C-terminal domain"/>
    <property type="match status" value="1"/>
</dbReference>
<comment type="pathway">
    <text evidence="2">Cell wall biogenesis; peptidoglycan biosynthesis.</text>
</comment>